<dbReference type="InterPro" id="IPR029058">
    <property type="entry name" value="AB_hydrolase_fold"/>
</dbReference>
<protein>
    <submittedName>
        <fullName evidence="1">DUF2974 domain-containing protein</fullName>
    </submittedName>
</protein>
<reference evidence="1" key="1">
    <citation type="submission" date="2021-10" db="EMBL/GenBank/DDBJ databases">
        <title>Anaerobic single-cell dispensing facilitates the cultivation of human gut bacteria.</title>
        <authorList>
            <person name="Afrizal A."/>
        </authorList>
    </citation>
    <scope>NUCLEOTIDE SEQUENCE</scope>
    <source>
        <strain evidence="1">CLA-AA-H215</strain>
    </source>
</reference>
<dbReference type="SUPFAM" id="SSF53474">
    <property type="entry name" value="alpha/beta-Hydrolases"/>
    <property type="match status" value="1"/>
</dbReference>
<comment type="caution">
    <text evidence="1">The sequence shown here is derived from an EMBL/GenBank/DDBJ whole genome shotgun (WGS) entry which is preliminary data.</text>
</comment>
<dbReference type="RefSeq" id="WP_308453883.1">
    <property type="nucleotide sequence ID" value="NZ_JAJEQR010000027.1"/>
</dbReference>
<proteinExistence type="predicted"/>
<evidence type="ECO:0000313" key="1">
    <source>
        <dbReference type="EMBL" id="MCC2231366.1"/>
    </source>
</evidence>
<keyword evidence="2" id="KW-1185">Reference proteome</keyword>
<dbReference type="AlphaFoldDB" id="A0AAE3EA21"/>
<evidence type="ECO:0000313" key="2">
    <source>
        <dbReference type="Proteomes" id="UP001198182"/>
    </source>
</evidence>
<accession>A0AAE3EA21</accession>
<dbReference type="Proteomes" id="UP001198182">
    <property type="component" value="Unassembled WGS sequence"/>
</dbReference>
<dbReference type="EMBL" id="JAJEQR010000027">
    <property type="protein sequence ID" value="MCC2231366.1"/>
    <property type="molecule type" value="Genomic_DNA"/>
</dbReference>
<dbReference type="InterPro" id="IPR024499">
    <property type="entry name" value="Mbeg1-like"/>
</dbReference>
<name>A0AAE3EA21_9FIRM</name>
<organism evidence="1 2">
    <name type="scientific">Hominifimenecus microfluidus</name>
    <dbReference type="NCBI Taxonomy" id="2885348"/>
    <lineage>
        <taxon>Bacteria</taxon>
        <taxon>Bacillati</taxon>
        <taxon>Bacillota</taxon>
        <taxon>Clostridia</taxon>
        <taxon>Lachnospirales</taxon>
        <taxon>Lachnospiraceae</taxon>
        <taxon>Hominifimenecus</taxon>
    </lineage>
</organism>
<gene>
    <name evidence="1" type="ORF">LKD81_10220</name>
</gene>
<dbReference type="Pfam" id="PF11187">
    <property type="entry name" value="Mbeg1-like"/>
    <property type="match status" value="1"/>
</dbReference>
<sequence>MNVFDYLSWRGDLTFLQAPFSEVDNLLISLLSYVDLNGIFPDQEDRKDGLPLKEISDRFFFLHSAKELKNDHSLLRKMPQVLKAMGASPRFRDLRLFHYCDQFDKSRLLQFAALELRLPDGTSFLSFRGTDDSLAGWEESFRMSTGTVEAGRAATAYTVCAAARTEGKLLLGGHSKGGNLAIYAAATVPEDVRSRIAAVYSNDGPGFLPDFLARPAMQELSGRITTIIPRDSVVGMLMTPASEPIRVKSSARGLLQHDGLTWSVLGPHFVQCPKPGPLVAHVNASLSAWLDTLTEDTRDRVIHDLFTVLESSGATTLSELMDGGIRTIYMLRKSTEALNPESRQVIQQLLLTITKPSRKERKTL</sequence>